<protein>
    <submittedName>
        <fullName evidence="1">Uncharacterized protein</fullName>
    </submittedName>
</protein>
<organism evidence="1 2">
    <name type="scientific">Prochlorococcus marinus (strain MIT 9313)</name>
    <dbReference type="NCBI Taxonomy" id="74547"/>
    <lineage>
        <taxon>Bacteria</taxon>
        <taxon>Bacillati</taxon>
        <taxon>Cyanobacteriota</taxon>
        <taxon>Cyanophyceae</taxon>
        <taxon>Synechococcales</taxon>
        <taxon>Prochlorococcaceae</taxon>
        <taxon>Prochlorococcus</taxon>
    </lineage>
</organism>
<gene>
    <name evidence="1" type="ordered locus">PMT_2802</name>
</gene>
<evidence type="ECO:0000313" key="2">
    <source>
        <dbReference type="Proteomes" id="UP000001423"/>
    </source>
</evidence>
<evidence type="ECO:0000313" key="1">
    <source>
        <dbReference type="EMBL" id="CAX32320.1"/>
    </source>
</evidence>
<sequence>MKLKESISYSPTSLDYLCPALQTLRLRTAGLARSVQAHQELITLHLYVQSPHMATIAP</sequence>
<dbReference type="AlphaFoldDB" id="B9ESH5"/>
<accession>B9ESH5</accession>
<name>B9ESH5_PROMM</name>
<reference evidence="1 2" key="1">
    <citation type="journal article" date="2003" name="Nature">
        <title>Genome divergence in two Prochlorococcus ecotypes reflects oceanic niche differentiation.</title>
        <authorList>
            <person name="Rocap G."/>
            <person name="Larimer F.W."/>
            <person name="Lamerdin J.E."/>
            <person name="Malfatti S."/>
            <person name="Chain P."/>
            <person name="Ahlgren N.A."/>
            <person name="Arellano A."/>
            <person name="Coleman M."/>
            <person name="Hauser L."/>
            <person name="Hess W.R."/>
            <person name="Johnson Z.I."/>
            <person name="Land M.L."/>
            <person name="Lindell D."/>
            <person name="Post A.F."/>
            <person name="Regala W."/>
            <person name="Shah M."/>
            <person name="Shaw S.L."/>
            <person name="Steglich C."/>
            <person name="Sullivan M.B."/>
            <person name="Ting C.S."/>
            <person name="Tolonen A."/>
            <person name="Webb E.A."/>
            <person name="Zinser E.R."/>
            <person name="Chisholm S.W."/>
        </authorList>
    </citation>
    <scope>NUCLEOTIDE SEQUENCE [LARGE SCALE GENOMIC DNA]</scope>
    <source>
        <strain evidence="2">MIT 9313</strain>
    </source>
</reference>
<dbReference type="KEGG" id="pmt:PMT_2802"/>
<dbReference type="HOGENOM" id="CLU_2975746_0_0_3"/>
<keyword evidence="2" id="KW-1185">Reference proteome</keyword>
<proteinExistence type="predicted"/>
<dbReference type="Proteomes" id="UP000001423">
    <property type="component" value="Chromosome"/>
</dbReference>
<dbReference type="EMBL" id="BX548175">
    <property type="protein sequence ID" value="CAX32320.1"/>
    <property type="molecule type" value="Genomic_DNA"/>
</dbReference>